<sequence>MNDAASHVVKFGLLEECGEEDTVCIEAVESQFDACHEQFKSDWNAYMDAAYSEEDVHLERYSKQVFNCIVDADGDAIFFYDPQG</sequence>
<gene>
    <name evidence="1" type="ORF">ACFSJ3_00915</name>
</gene>
<reference evidence="2" key="1">
    <citation type="journal article" date="2019" name="Int. J. Syst. Evol. Microbiol.">
        <title>The Global Catalogue of Microorganisms (GCM) 10K type strain sequencing project: providing services to taxonomists for standard genome sequencing and annotation.</title>
        <authorList>
            <consortium name="The Broad Institute Genomics Platform"/>
            <consortium name="The Broad Institute Genome Sequencing Center for Infectious Disease"/>
            <person name="Wu L."/>
            <person name="Ma J."/>
        </authorList>
    </citation>
    <scope>NUCLEOTIDE SEQUENCE [LARGE SCALE GENOMIC DNA]</scope>
    <source>
        <strain evidence="2">CGMCC 1.10992</strain>
    </source>
</reference>
<accession>A0ABW4XG93</accession>
<proteinExistence type="predicted"/>
<organism evidence="1 2">
    <name type="scientific">Corallincola platygyrae</name>
    <dbReference type="NCBI Taxonomy" id="1193278"/>
    <lineage>
        <taxon>Bacteria</taxon>
        <taxon>Pseudomonadati</taxon>
        <taxon>Pseudomonadota</taxon>
        <taxon>Gammaproteobacteria</taxon>
        <taxon>Alteromonadales</taxon>
        <taxon>Psychromonadaceae</taxon>
        <taxon>Corallincola</taxon>
    </lineage>
</organism>
<dbReference type="RefSeq" id="WP_345338694.1">
    <property type="nucleotide sequence ID" value="NZ_BAABLI010000007.1"/>
</dbReference>
<name>A0ABW4XG93_9GAMM</name>
<comment type="caution">
    <text evidence="1">The sequence shown here is derived from an EMBL/GenBank/DDBJ whole genome shotgun (WGS) entry which is preliminary data.</text>
</comment>
<evidence type="ECO:0000313" key="2">
    <source>
        <dbReference type="Proteomes" id="UP001597380"/>
    </source>
</evidence>
<dbReference type="EMBL" id="JBHUHT010000004">
    <property type="protein sequence ID" value="MFD2094531.1"/>
    <property type="molecule type" value="Genomic_DNA"/>
</dbReference>
<keyword evidence="2" id="KW-1185">Reference proteome</keyword>
<protein>
    <submittedName>
        <fullName evidence="1">Uncharacterized protein</fullName>
    </submittedName>
</protein>
<dbReference type="Proteomes" id="UP001597380">
    <property type="component" value="Unassembled WGS sequence"/>
</dbReference>
<evidence type="ECO:0000313" key="1">
    <source>
        <dbReference type="EMBL" id="MFD2094531.1"/>
    </source>
</evidence>